<gene>
    <name evidence="9" type="ORF">GXY80_02570</name>
</gene>
<evidence type="ECO:0000313" key="9">
    <source>
        <dbReference type="EMBL" id="NLW34353.1"/>
    </source>
</evidence>
<evidence type="ECO:0000256" key="7">
    <source>
        <dbReference type="PROSITE-ProRule" id="PRU00473"/>
    </source>
</evidence>
<evidence type="ECO:0000256" key="8">
    <source>
        <dbReference type="SAM" id="Phobius"/>
    </source>
</evidence>
<reference evidence="9" key="1">
    <citation type="journal article" date="2020" name="Biotechnol. Biofuels">
        <title>New insights from the biogas microbiome by comprehensive genome-resolved metagenomics of nearly 1600 species originating from multiple anaerobic digesters.</title>
        <authorList>
            <person name="Campanaro S."/>
            <person name="Treu L."/>
            <person name="Rodriguez-R L.M."/>
            <person name="Kovalovszki A."/>
            <person name="Ziels R.M."/>
            <person name="Maus I."/>
            <person name="Zhu X."/>
            <person name="Kougias P.G."/>
            <person name="Basile A."/>
            <person name="Luo G."/>
            <person name="Schluter A."/>
            <person name="Konstantinidis K.T."/>
            <person name="Angelidaki I."/>
        </authorList>
    </citation>
    <scope>NUCLEOTIDE SEQUENCE</scope>
    <source>
        <strain evidence="9">AS06rmzACSIP_7</strain>
    </source>
</reference>
<dbReference type="GO" id="GO:0005886">
    <property type="term" value="C:plasma membrane"/>
    <property type="evidence" value="ECO:0007669"/>
    <property type="project" value="UniProtKB-SubCell"/>
</dbReference>
<evidence type="ECO:0000256" key="2">
    <source>
        <dbReference type="ARBA" id="ARBA00008914"/>
    </source>
</evidence>
<dbReference type="STRING" id="909663.GCA_000512235_00935"/>
<dbReference type="PANTHER" id="PTHR30329:SF21">
    <property type="entry name" value="LIPOPROTEIN YIAD-RELATED"/>
    <property type="match status" value="1"/>
</dbReference>
<sequence length="270" mass="29287">MDDESPTPIRIVVVKKKKGHGGHHGGAWKVAYADFVTAMMALFIVLWIVGQNNAVKNAIAAYFRDPSAFSHGSGGSGVLPDGASRQQPANGKTMAMEMERLKAEAKKIEDAISGTPAFNKFKDKVQITVTEEGLRIDLVENATGLFFDVGSAQVKPETIHLLSMIATEIGQLPNKVVVEGYTDARPYSGTGYTNWELSTERANMARKILEEKGLVEDQILAVRGFADRNLKHPDKPMDCANRRVSILVAILKRGAPQATQNGVTPDKAGK</sequence>
<dbReference type="InterPro" id="IPR036737">
    <property type="entry name" value="OmpA-like_sf"/>
</dbReference>
<dbReference type="PROSITE" id="PS51123">
    <property type="entry name" value="OMPA_2"/>
    <property type="match status" value="1"/>
</dbReference>
<evidence type="ECO:0000256" key="3">
    <source>
        <dbReference type="ARBA" id="ARBA00022475"/>
    </source>
</evidence>
<dbReference type="Proteomes" id="UP000777265">
    <property type="component" value="Unassembled WGS sequence"/>
</dbReference>
<dbReference type="Pfam" id="PF13677">
    <property type="entry name" value="MotB_plug"/>
    <property type="match status" value="1"/>
</dbReference>
<comment type="subcellular location">
    <subcellularLocation>
        <location evidence="1">Cell membrane</location>
        <topology evidence="1">Single-pass membrane protein</topology>
    </subcellularLocation>
</comment>
<evidence type="ECO:0000256" key="4">
    <source>
        <dbReference type="ARBA" id="ARBA00022692"/>
    </source>
</evidence>
<reference evidence="9" key="2">
    <citation type="submission" date="2020-01" db="EMBL/GenBank/DDBJ databases">
        <authorList>
            <person name="Campanaro S."/>
        </authorList>
    </citation>
    <scope>NUCLEOTIDE SEQUENCE</scope>
    <source>
        <strain evidence="9">AS06rmzACSIP_7</strain>
    </source>
</reference>
<comment type="similarity">
    <text evidence="2">Belongs to the MotB family.</text>
</comment>
<protein>
    <submittedName>
        <fullName evidence="9">OmpA family protein</fullName>
    </submittedName>
</protein>
<evidence type="ECO:0000313" key="10">
    <source>
        <dbReference type="Proteomes" id="UP000777265"/>
    </source>
</evidence>
<evidence type="ECO:0000256" key="6">
    <source>
        <dbReference type="ARBA" id="ARBA00023136"/>
    </source>
</evidence>
<dbReference type="SUPFAM" id="SSF103088">
    <property type="entry name" value="OmpA-like"/>
    <property type="match status" value="1"/>
</dbReference>
<feature type="transmembrane region" description="Helical" evidence="8">
    <location>
        <begin position="30"/>
        <end position="49"/>
    </location>
</feature>
<dbReference type="InterPro" id="IPR025713">
    <property type="entry name" value="MotB-like_N_dom"/>
</dbReference>
<dbReference type="Pfam" id="PF00691">
    <property type="entry name" value="OmpA"/>
    <property type="match status" value="1"/>
</dbReference>
<keyword evidence="3" id="KW-1003">Cell membrane</keyword>
<dbReference type="InterPro" id="IPR050330">
    <property type="entry name" value="Bact_OuterMem_StrucFunc"/>
</dbReference>
<dbReference type="PANTHER" id="PTHR30329">
    <property type="entry name" value="STATOR ELEMENT OF FLAGELLAR MOTOR COMPLEX"/>
    <property type="match status" value="1"/>
</dbReference>
<keyword evidence="4 8" id="KW-0812">Transmembrane</keyword>
<keyword evidence="5 8" id="KW-1133">Transmembrane helix</keyword>
<dbReference type="EMBL" id="JAAYEE010000041">
    <property type="protein sequence ID" value="NLW34353.1"/>
    <property type="molecule type" value="Genomic_DNA"/>
</dbReference>
<organism evidence="9 10">
    <name type="scientific">Syntrophorhabdus aromaticivorans</name>
    <dbReference type="NCBI Taxonomy" id="328301"/>
    <lineage>
        <taxon>Bacteria</taxon>
        <taxon>Pseudomonadati</taxon>
        <taxon>Thermodesulfobacteriota</taxon>
        <taxon>Syntrophorhabdia</taxon>
        <taxon>Syntrophorhabdales</taxon>
        <taxon>Syntrophorhabdaceae</taxon>
        <taxon>Syntrophorhabdus</taxon>
    </lineage>
</organism>
<evidence type="ECO:0000256" key="1">
    <source>
        <dbReference type="ARBA" id="ARBA00004162"/>
    </source>
</evidence>
<dbReference type="AlphaFoldDB" id="A0A351U432"/>
<keyword evidence="6 7" id="KW-0472">Membrane</keyword>
<evidence type="ECO:0000256" key="5">
    <source>
        <dbReference type="ARBA" id="ARBA00022989"/>
    </source>
</evidence>
<dbReference type="CDD" id="cd07185">
    <property type="entry name" value="OmpA_C-like"/>
    <property type="match status" value="1"/>
</dbReference>
<accession>A0A351U432</accession>
<dbReference type="InterPro" id="IPR006665">
    <property type="entry name" value="OmpA-like"/>
</dbReference>
<proteinExistence type="inferred from homology"/>
<name>A0A351U432_9BACT</name>
<comment type="caution">
    <text evidence="9">The sequence shown here is derived from an EMBL/GenBank/DDBJ whole genome shotgun (WGS) entry which is preliminary data.</text>
</comment>
<dbReference type="Gene3D" id="3.30.1330.60">
    <property type="entry name" value="OmpA-like domain"/>
    <property type="match status" value="1"/>
</dbReference>